<gene>
    <name evidence="10" type="ORF">A3H70_02520</name>
</gene>
<dbReference type="FunFam" id="1.20.81.30:FF:000001">
    <property type="entry name" value="Type II secretion system protein F"/>
    <property type="match status" value="2"/>
</dbReference>
<evidence type="ECO:0000256" key="6">
    <source>
        <dbReference type="ARBA" id="ARBA00022989"/>
    </source>
</evidence>
<dbReference type="PRINTS" id="PR00812">
    <property type="entry name" value="BCTERIALGSPF"/>
</dbReference>
<proteinExistence type="inferred from homology"/>
<dbReference type="GO" id="GO:0005886">
    <property type="term" value="C:plasma membrane"/>
    <property type="evidence" value="ECO:0007669"/>
    <property type="project" value="UniProtKB-SubCell"/>
</dbReference>
<evidence type="ECO:0000256" key="3">
    <source>
        <dbReference type="ARBA" id="ARBA00022475"/>
    </source>
</evidence>
<dbReference type="PANTHER" id="PTHR30012">
    <property type="entry name" value="GENERAL SECRETION PATHWAY PROTEIN"/>
    <property type="match status" value="1"/>
</dbReference>
<dbReference type="InterPro" id="IPR018076">
    <property type="entry name" value="T2SS_GspF_dom"/>
</dbReference>
<reference evidence="10 11" key="1">
    <citation type="journal article" date="2016" name="Nat. Commun.">
        <title>Thousands of microbial genomes shed light on interconnected biogeochemical processes in an aquifer system.</title>
        <authorList>
            <person name="Anantharaman K."/>
            <person name="Brown C.T."/>
            <person name="Hug L.A."/>
            <person name="Sharon I."/>
            <person name="Castelle C.J."/>
            <person name="Probst A.J."/>
            <person name="Thomas B.C."/>
            <person name="Singh A."/>
            <person name="Wilkins M.J."/>
            <person name="Karaoz U."/>
            <person name="Brodie E.L."/>
            <person name="Williams K.H."/>
            <person name="Hubbard S.S."/>
            <person name="Banfield J.F."/>
        </authorList>
    </citation>
    <scope>NUCLEOTIDE SEQUENCE [LARGE SCALE GENOMIC DNA]</scope>
</reference>
<evidence type="ECO:0000256" key="7">
    <source>
        <dbReference type="ARBA" id="ARBA00023136"/>
    </source>
</evidence>
<dbReference type="InterPro" id="IPR042094">
    <property type="entry name" value="T2SS_GspF_sf"/>
</dbReference>
<dbReference type="InterPro" id="IPR003004">
    <property type="entry name" value="GspF/PilC"/>
</dbReference>
<feature type="domain" description="Type II secretion system protein GspF" evidence="9">
    <location>
        <begin position="79"/>
        <end position="202"/>
    </location>
</feature>
<feature type="transmembrane region" description="Helical" evidence="8">
    <location>
        <begin position="179"/>
        <end position="201"/>
    </location>
</feature>
<keyword evidence="7 8" id="KW-0472">Membrane</keyword>
<feature type="transmembrane region" description="Helical" evidence="8">
    <location>
        <begin position="231"/>
        <end position="250"/>
    </location>
</feature>
<evidence type="ECO:0000256" key="8">
    <source>
        <dbReference type="SAM" id="Phobius"/>
    </source>
</evidence>
<keyword evidence="4" id="KW-0997">Cell inner membrane</keyword>
<evidence type="ECO:0000259" key="9">
    <source>
        <dbReference type="Pfam" id="PF00482"/>
    </source>
</evidence>
<evidence type="ECO:0000313" key="11">
    <source>
        <dbReference type="Proteomes" id="UP000178109"/>
    </source>
</evidence>
<evidence type="ECO:0000313" key="10">
    <source>
        <dbReference type="EMBL" id="OGY91196.1"/>
    </source>
</evidence>
<organism evidence="10 11">
    <name type="scientific">Candidatus Komeilibacteria bacterium RIFCSPLOWO2_02_FULL_48_11</name>
    <dbReference type="NCBI Taxonomy" id="1798553"/>
    <lineage>
        <taxon>Bacteria</taxon>
        <taxon>Candidatus Komeiliibacteriota</taxon>
    </lineage>
</organism>
<dbReference type="PANTHER" id="PTHR30012:SF0">
    <property type="entry name" value="TYPE II SECRETION SYSTEM PROTEIN F-RELATED"/>
    <property type="match status" value="1"/>
</dbReference>
<evidence type="ECO:0000256" key="5">
    <source>
        <dbReference type="ARBA" id="ARBA00022692"/>
    </source>
</evidence>
<keyword evidence="3" id="KW-1003">Cell membrane</keyword>
<evidence type="ECO:0000256" key="4">
    <source>
        <dbReference type="ARBA" id="ARBA00022519"/>
    </source>
</evidence>
<dbReference type="Pfam" id="PF00482">
    <property type="entry name" value="T2SSF"/>
    <property type="match status" value="2"/>
</dbReference>
<protein>
    <recommendedName>
        <fullName evidence="9">Type II secretion system protein GspF domain-containing protein</fullName>
    </recommendedName>
</protein>
<comment type="similarity">
    <text evidence="2">Belongs to the GSP F family.</text>
</comment>
<accession>A0A1G2BQS8</accession>
<keyword evidence="6 8" id="KW-1133">Transmembrane helix</keyword>
<keyword evidence="5 8" id="KW-0812">Transmembrane</keyword>
<dbReference type="STRING" id="1798553.A3H70_02520"/>
<comment type="subcellular location">
    <subcellularLocation>
        <location evidence="1">Cell inner membrane</location>
        <topology evidence="1">Multi-pass membrane protein</topology>
    </subcellularLocation>
</comment>
<dbReference type="Gene3D" id="1.20.81.30">
    <property type="entry name" value="Type II secretion system (T2SS), domain F"/>
    <property type="match status" value="2"/>
</dbReference>
<dbReference type="Proteomes" id="UP000178109">
    <property type="component" value="Unassembled WGS sequence"/>
</dbReference>
<evidence type="ECO:0000256" key="1">
    <source>
        <dbReference type="ARBA" id="ARBA00004429"/>
    </source>
</evidence>
<dbReference type="AlphaFoldDB" id="A0A1G2BQS8"/>
<feature type="domain" description="Type II secretion system protein GspF" evidence="9">
    <location>
        <begin position="283"/>
        <end position="405"/>
    </location>
</feature>
<dbReference type="EMBL" id="MHKO01000051">
    <property type="protein sequence ID" value="OGY91196.1"/>
    <property type="molecule type" value="Genomic_DNA"/>
</dbReference>
<feature type="transmembrane region" description="Helical" evidence="8">
    <location>
        <begin position="386"/>
        <end position="407"/>
    </location>
</feature>
<comment type="caution">
    <text evidence="10">The sequence shown here is derived from an EMBL/GenBank/DDBJ whole genome shotgun (WGS) entry which is preliminary data.</text>
</comment>
<name>A0A1G2BQS8_9BACT</name>
<sequence>MDFDIWIYIFMPFFDYTAVTSEQKQVQGVVDAATLDAAMSTLTDKGLLVVSLKARAEPRGLGSELGIFNRVKVKDVVIFSRQLSVMVSATLPVVQALRILTKQIDNVSLKIIVSEVADAVDGGARLSDAFGRYPKVFSHFYVSMIRSGETAGKLDEVLSYLADQQEKDYDLMSKTRGAMIYPAFILFGLAVVGIIMMVYVVPKLTEILKETGTQLPITTRLLIGTSNFISAYWWAIILAVGGAAAALIYYRRSEAGRKQLDYLVLKAPIFGPVILQKIFLVRFTRSLSTLLAGGVAISEALKITGEVVGNEVYRDLILKTVKEVEDGNSIATIFETSEVMPTMVSQMLAVGEQTGRIDTVLVKLSDFYSREVDNAVSNLVTLIEPLVLMLMGVAVAIMVAAVMLPMYSLATGV</sequence>
<evidence type="ECO:0000256" key="2">
    <source>
        <dbReference type="ARBA" id="ARBA00005745"/>
    </source>
</evidence>